<dbReference type="InterPro" id="IPR018062">
    <property type="entry name" value="HTH_AraC-typ_CS"/>
</dbReference>
<feature type="domain" description="HTH araC/xylS-type" evidence="4">
    <location>
        <begin position="150"/>
        <end position="247"/>
    </location>
</feature>
<reference evidence="5 6" key="1">
    <citation type="submission" date="2019-06" db="EMBL/GenBank/DDBJ databases">
        <title>Sequencing the genomes of 1000 actinobacteria strains.</title>
        <authorList>
            <person name="Klenk H.-P."/>
        </authorList>
    </citation>
    <scope>NUCLEOTIDE SEQUENCE [LARGE SCALE GENOMIC DNA]</scope>
    <source>
        <strain evidence="5 6">DSM 12335</strain>
    </source>
</reference>
<dbReference type="Pfam" id="PF12833">
    <property type="entry name" value="HTH_18"/>
    <property type="match status" value="1"/>
</dbReference>
<keyword evidence="1" id="KW-0805">Transcription regulation</keyword>
<dbReference type="PANTHER" id="PTHR11019:SF199">
    <property type="entry name" value="HTH-TYPE TRANSCRIPTIONAL REGULATOR NIMR"/>
    <property type="match status" value="1"/>
</dbReference>
<proteinExistence type="predicted"/>
<dbReference type="InterPro" id="IPR011051">
    <property type="entry name" value="RmlC_Cupin_sf"/>
</dbReference>
<sequence>MVGQGARCRADRTGGGVPSVLLPRRIHEGEHLALWQVRGSSTVRCDDVAVALSRDDVLWVPAGTWHPLQVGEDSVIFPLFFPAATTRTLLSAVTLARITAEDRHDLLTLFQSQHTIICPRVDLEGRVVRLLEARAGEPAALPVPSGGVAGTVAAAILADPADQGTLLEWAARVHSSTRTLERAFKAETGLTFRQWRAAVRMRAASRHLLAGAPVSEVTASVGYDSAASFARAFRAWSGVSPREYAARAA</sequence>
<dbReference type="EMBL" id="VFOP01000001">
    <property type="protein sequence ID" value="TQL51740.1"/>
    <property type="molecule type" value="Genomic_DNA"/>
</dbReference>
<evidence type="ECO:0000256" key="2">
    <source>
        <dbReference type="ARBA" id="ARBA00023125"/>
    </source>
</evidence>
<dbReference type="AlphaFoldDB" id="A0A542YUJ0"/>
<dbReference type="InterPro" id="IPR020449">
    <property type="entry name" value="Tscrpt_reg_AraC-type_HTH"/>
</dbReference>
<evidence type="ECO:0000256" key="1">
    <source>
        <dbReference type="ARBA" id="ARBA00023015"/>
    </source>
</evidence>
<dbReference type="PANTHER" id="PTHR11019">
    <property type="entry name" value="HTH-TYPE TRANSCRIPTIONAL REGULATOR NIMR"/>
    <property type="match status" value="1"/>
</dbReference>
<protein>
    <submittedName>
        <fullName evidence="5">AraC-like DNA-binding protein</fullName>
    </submittedName>
</protein>
<dbReference type="PROSITE" id="PS01124">
    <property type="entry name" value="HTH_ARAC_FAMILY_2"/>
    <property type="match status" value="1"/>
</dbReference>
<evidence type="ECO:0000313" key="5">
    <source>
        <dbReference type="EMBL" id="TQL51740.1"/>
    </source>
</evidence>
<evidence type="ECO:0000259" key="4">
    <source>
        <dbReference type="PROSITE" id="PS01124"/>
    </source>
</evidence>
<organism evidence="5 6">
    <name type="scientific">Ornithinicoccus hortensis</name>
    <dbReference type="NCBI Taxonomy" id="82346"/>
    <lineage>
        <taxon>Bacteria</taxon>
        <taxon>Bacillati</taxon>
        <taxon>Actinomycetota</taxon>
        <taxon>Actinomycetes</taxon>
        <taxon>Micrococcales</taxon>
        <taxon>Intrasporangiaceae</taxon>
        <taxon>Ornithinicoccus</taxon>
    </lineage>
</organism>
<dbReference type="InterPro" id="IPR014710">
    <property type="entry name" value="RmlC-like_jellyroll"/>
</dbReference>
<keyword evidence="2 5" id="KW-0238">DNA-binding</keyword>
<dbReference type="PROSITE" id="PS00041">
    <property type="entry name" value="HTH_ARAC_FAMILY_1"/>
    <property type="match status" value="1"/>
</dbReference>
<dbReference type="Gene3D" id="1.10.10.60">
    <property type="entry name" value="Homeodomain-like"/>
    <property type="match status" value="1"/>
</dbReference>
<dbReference type="Gene3D" id="2.60.120.10">
    <property type="entry name" value="Jelly Rolls"/>
    <property type="match status" value="1"/>
</dbReference>
<accession>A0A542YUJ0</accession>
<name>A0A542YUJ0_9MICO</name>
<evidence type="ECO:0000313" key="6">
    <source>
        <dbReference type="Proteomes" id="UP000319516"/>
    </source>
</evidence>
<keyword evidence="3" id="KW-0804">Transcription</keyword>
<dbReference type="GO" id="GO:0003700">
    <property type="term" value="F:DNA-binding transcription factor activity"/>
    <property type="evidence" value="ECO:0007669"/>
    <property type="project" value="InterPro"/>
</dbReference>
<dbReference type="SUPFAM" id="SSF51182">
    <property type="entry name" value="RmlC-like cupins"/>
    <property type="match status" value="1"/>
</dbReference>
<dbReference type="InterPro" id="IPR018060">
    <property type="entry name" value="HTH_AraC"/>
</dbReference>
<dbReference type="InterPro" id="IPR009057">
    <property type="entry name" value="Homeodomain-like_sf"/>
</dbReference>
<gene>
    <name evidence="5" type="ORF">FB467_2895</name>
</gene>
<comment type="caution">
    <text evidence="5">The sequence shown here is derived from an EMBL/GenBank/DDBJ whole genome shotgun (WGS) entry which is preliminary data.</text>
</comment>
<dbReference type="SMART" id="SM00342">
    <property type="entry name" value="HTH_ARAC"/>
    <property type="match status" value="1"/>
</dbReference>
<dbReference type="PRINTS" id="PR00032">
    <property type="entry name" value="HTHARAC"/>
</dbReference>
<keyword evidence="6" id="KW-1185">Reference proteome</keyword>
<dbReference type="SUPFAM" id="SSF46689">
    <property type="entry name" value="Homeodomain-like"/>
    <property type="match status" value="2"/>
</dbReference>
<dbReference type="Proteomes" id="UP000319516">
    <property type="component" value="Unassembled WGS sequence"/>
</dbReference>
<evidence type="ECO:0000256" key="3">
    <source>
        <dbReference type="ARBA" id="ARBA00023163"/>
    </source>
</evidence>
<dbReference type="GO" id="GO:0043565">
    <property type="term" value="F:sequence-specific DNA binding"/>
    <property type="evidence" value="ECO:0007669"/>
    <property type="project" value="InterPro"/>
</dbReference>